<feature type="domain" description="Pyrrolo-quinoline quinone repeat" evidence="1">
    <location>
        <begin position="236"/>
        <end position="404"/>
    </location>
</feature>
<evidence type="ECO:0000259" key="1">
    <source>
        <dbReference type="Pfam" id="PF13360"/>
    </source>
</evidence>
<keyword evidence="3" id="KW-1185">Reference proteome</keyword>
<dbReference type="InterPro" id="IPR015943">
    <property type="entry name" value="WD40/YVTN_repeat-like_dom_sf"/>
</dbReference>
<sequence>MIAVVVVVVALAAGGGVWFWQQSGDGGGGGGDLAAGADTQLTLTMEEKIPDDWTPEGDEVEMSVGSWIEGRWWTDKHLVREMPDEVVAYDPATGEAAWRLPLEGNGSCPSSREVTSEGYVAILRGDGMGSKAEKGCHQLTMVDITQGKEVWTVELEKMSPNQLVGITPIPVILGDYVHLATGDGGVHLSVADGSPTQMTLVGNCEPAAYQAIDETLISWMSCVNKEREPFYALLGWTGEMREIAWGWRHPEGGKKPVVARVLSLEPLVVVSDTRTEQEIWRVQPGKGTVDDPGEHTVLVPSDPSISRPCPASTNLTHCDHVLVGDGVLYLRERLDENGRQHGIVAVDMETGDKRWTARAEGEASLCLIDLDENGRPILFQPQEGDAAAAVVAADPKTGDLTALAGLPKVETGAPGQNMVSNGDHGTGLLTWHDGTLGLLTSAVVVTKEGGGGGAGSLASLVYS</sequence>
<protein>
    <recommendedName>
        <fullName evidence="1">Pyrrolo-quinoline quinone repeat domain-containing protein</fullName>
    </recommendedName>
</protein>
<gene>
    <name evidence="2" type="ORF">BLA60_40820</name>
</gene>
<dbReference type="Gene3D" id="2.130.10.10">
    <property type="entry name" value="YVTN repeat-like/Quinoprotein amine dehydrogenase"/>
    <property type="match status" value="2"/>
</dbReference>
<dbReference type="PANTHER" id="PTHR34512">
    <property type="entry name" value="CELL SURFACE PROTEIN"/>
    <property type="match status" value="1"/>
</dbReference>
<dbReference type="AlphaFoldDB" id="A0A7Z0WE90"/>
<feature type="domain" description="Pyrrolo-quinoline quinone repeat" evidence="1">
    <location>
        <begin position="75"/>
        <end position="194"/>
    </location>
</feature>
<comment type="caution">
    <text evidence="2">The sequence shown here is derived from an EMBL/GenBank/DDBJ whole genome shotgun (WGS) entry which is preliminary data.</text>
</comment>
<dbReference type="OrthoDB" id="3679173at2"/>
<proteinExistence type="predicted"/>
<organism evidence="2 3">
    <name type="scientific">Actinophytocola xinjiangensis</name>
    <dbReference type="NCBI Taxonomy" id="485602"/>
    <lineage>
        <taxon>Bacteria</taxon>
        <taxon>Bacillati</taxon>
        <taxon>Actinomycetota</taxon>
        <taxon>Actinomycetes</taxon>
        <taxon>Pseudonocardiales</taxon>
        <taxon>Pseudonocardiaceae</taxon>
    </lineage>
</organism>
<dbReference type="InterPro" id="IPR002372">
    <property type="entry name" value="PQQ_rpt_dom"/>
</dbReference>
<name>A0A7Z0WE90_9PSEU</name>
<dbReference type="PANTHER" id="PTHR34512:SF30">
    <property type="entry name" value="OUTER MEMBRANE PROTEIN ASSEMBLY FACTOR BAMB"/>
    <property type="match status" value="1"/>
</dbReference>
<dbReference type="Proteomes" id="UP000185696">
    <property type="component" value="Unassembled WGS sequence"/>
</dbReference>
<dbReference type="SUPFAM" id="SSF50998">
    <property type="entry name" value="Quinoprotein alcohol dehydrogenase-like"/>
    <property type="match status" value="1"/>
</dbReference>
<evidence type="ECO:0000313" key="2">
    <source>
        <dbReference type="EMBL" id="OLF04447.1"/>
    </source>
</evidence>
<dbReference type="RefSeq" id="WP_075138474.1">
    <property type="nucleotide sequence ID" value="NZ_MSIF01000044.1"/>
</dbReference>
<dbReference type="InterPro" id="IPR011047">
    <property type="entry name" value="Quinoprotein_ADH-like_sf"/>
</dbReference>
<evidence type="ECO:0000313" key="3">
    <source>
        <dbReference type="Proteomes" id="UP000185696"/>
    </source>
</evidence>
<reference evidence="2 3" key="1">
    <citation type="submission" date="2016-12" db="EMBL/GenBank/DDBJ databases">
        <title>The draft genome sequence of Actinophytocola xinjiangensis.</title>
        <authorList>
            <person name="Wang W."/>
            <person name="Yuan L."/>
        </authorList>
    </citation>
    <scope>NUCLEOTIDE SEQUENCE [LARGE SCALE GENOMIC DNA]</scope>
    <source>
        <strain evidence="2 3">CGMCC 4.4663</strain>
    </source>
</reference>
<dbReference type="EMBL" id="MSIF01000044">
    <property type="protein sequence ID" value="OLF04447.1"/>
    <property type="molecule type" value="Genomic_DNA"/>
</dbReference>
<accession>A0A7Z0WE90</accession>
<dbReference type="Pfam" id="PF13360">
    <property type="entry name" value="PQQ_2"/>
    <property type="match status" value="2"/>
</dbReference>